<protein>
    <submittedName>
        <fullName evidence="1">Transposase</fullName>
    </submittedName>
</protein>
<accession>A0ABT0Q8G8</accession>
<organism evidence="1 2">
    <name type="scientific">Ruegeria spongiae</name>
    <dbReference type="NCBI Taxonomy" id="2942209"/>
    <lineage>
        <taxon>Bacteria</taxon>
        <taxon>Pseudomonadati</taxon>
        <taxon>Pseudomonadota</taxon>
        <taxon>Alphaproteobacteria</taxon>
        <taxon>Rhodobacterales</taxon>
        <taxon>Roseobacteraceae</taxon>
        <taxon>Ruegeria</taxon>
    </lineage>
</organism>
<reference evidence="1" key="1">
    <citation type="submission" date="2022-05" db="EMBL/GenBank/DDBJ databases">
        <authorList>
            <person name="Park J.-S."/>
        </authorList>
    </citation>
    <scope>NUCLEOTIDE SEQUENCE</scope>
    <source>
        <strain evidence="1">2012CJ41-6</strain>
    </source>
</reference>
<comment type="caution">
    <text evidence="1">The sequence shown here is derived from an EMBL/GenBank/DDBJ whole genome shotgun (WGS) entry which is preliminary data.</text>
</comment>
<feature type="non-terminal residue" evidence="1">
    <location>
        <position position="1"/>
    </location>
</feature>
<dbReference type="EMBL" id="JAMFMB010000061">
    <property type="protein sequence ID" value="MCL6286169.1"/>
    <property type="molecule type" value="Genomic_DNA"/>
</dbReference>
<evidence type="ECO:0000313" key="1">
    <source>
        <dbReference type="EMBL" id="MCL6286169.1"/>
    </source>
</evidence>
<evidence type="ECO:0000313" key="2">
    <source>
        <dbReference type="Proteomes" id="UP001203880"/>
    </source>
</evidence>
<sequence length="97" mass="10854">HRTTLMEWVPPLYDIAMCQNGDVSPSNEEGIHSIKVLIKIVEQDLWFTKRQTRPMLGFKSFESASATLSGIEVAHIIHKGQFTPGLCQFVQIAELAA</sequence>
<proteinExistence type="predicted"/>
<gene>
    <name evidence="1" type="ORF">M3P21_21995</name>
</gene>
<dbReference type="Proteomes" id="UP001203880">
    <property type="component" value="Unassembled WGS sequence"/>
</dbReference>
<keyword evidence="2" id="KW-1185">Reference proteome</keyword>
<name>A0ABT0Q8G8_9RHOB</name>